<protein>
    <submittedName>
        <fullName evidence="1">Uncharacterized protein</fullName>
    </submittedName>
</protein>
<comment type="caution">
    <text evidence="1">The sequence shown here is derived from an EMBL/GenBank/DDBJ whole genome shotgun (WGS) entry which is preliminary data.</text>
</comment>
<evidence type="ECO:0000313" key="2">
    <source>
        <dbReference type="Proteomes" id="UP000012101"/>
    </source>
</evidence>
<organism evidence="1 2">
    <name type="scientific">Leptospira weilii str. 2006001855</name>
    <dbReference type="NCBI Taxonomy" id="996804"/>
    <lineage>
        <taxon>Bacteria</taxon>
        <taxon>Pseudomonadati</taxon>
        <taxon>Spirochaetota</taxon>
        <taxon>Spirochaetia</taxon>
        <taxon>Leptospirales</taxon>
        <taxon>Leptospiraceae</taxon>
        <taxon>Leptospira</taxon>
    </lineage>
</organism>
<sequence>MRKNFLTVKVPTILEFARKNASGPADCFQSRFVIAPFVAD</sequence>
<accession>M6FS50</accession>
<dbReference type="EMBL" id="AFJM02000022">
    <property type="protein sequence ID" value="EMM74012.1"/>
    <property type="molecule type" value="Genomic_DNA"/>
</dbReference>
<dbReference type="AlphaFoldDB" id="M6FS50"/>
<name>M6FS50_9LEPT</name>
<evidence type="ECO:0000313" key="1">
    <source>
        <dbReference type="EMBL" id="EMM74012.1"/>
    </source>
</evidence>
<reference evidence="1 2" key="1">
    <citation type="submission" date="2013-01" db="EMBL/GenBank/DDBJ databases">
        <authorList>
            <person name="Harkins D.M."/>
            <person name="Durkin A.S."/>
            <person name="Brinkac L.M."/>
            <person name="Haft D.H."/>
            <person name="Selengut J.D."/>
            <person name="Sanka R."/>
            <person name="DePew J."/>
            <person name="Purushe J."/>
            <person name="Hospenthal D.R."/>
            <person name="Murray C.K."/>
            <person name="Pimentel G."/>
            <person name="Wasfy M."/>
            <person name="Vinetz J.M."/>
            <person name="Sutton G.G."/>
            <person name="Nierman W.C."/>
            <person name="Fouts D.E."/>
        </authorList>
    </citation>
    <scope>NUCLEOTIDE SEQUENCE [LARGE SCALE GENOMIC DNA]</scope>
    <source>
        <strain evidence="1 2">2006001855</strain>
    </source>
</reference>
<gene>
    <name evidence="1" type="ORF">LEP1GSC038_2287</name>
</gene>
<proteinExistence type="predicted"/>
<dbReference type="Proteomes" id="UP000012101">
    <property type="component" value="Unassembled WGS sequence"/>
</dbReference>